<name>A0A382RQM6_9ZZZZ</name>
<dbReference type="Pfam" id="PF00132">
    <property type="entry name" value="Hexapep"/>
    <property type="match status" value="1"/>
</dbReference>
<dbReference type="Gene3D" id="2.160.10.10">
    <property type="entry name" value="Hexapeptide repeat proteins"/>
    <property type="match status" value="1"/>
</dbReference>
<dbReference type="SUPFAM" id="SSF51161">
    <property type="entry name" value="Trimeric LpxA-like enzymes"/>
    <property type="match status" value="1"/>
</dbReference>
<organism evidence="1">
    <name type="scientific">marine metagenome</name>
    <dbReference type="NCBI Taxonomy" id="408172"/>
    <lineage>
        <taxon>unclassified sequences</taxon>
        <taxon>metagenomes</taxon>
        <taxon>ecological metagenomes</taxon>
    </lineage>
</organism>
<dbReference type="InterPro" id="IPR001451">
    <property type="entry name" value="Hexapep"/>
</dbReference>
<reference evidence="1" key="1">
    <citation type="submission" date="2018-05" db="EMBL/GenBank/DDBJ databases">
        <authorList>
            <person name="Lanie J.A."/>
            <person name="Ng W.-L."/>
            <person name="Kazmierczak K.M."/>
            <person name="Andrzejewski T.M."/>
            <person name="Davidsen T.M."/>
            <person name="Wayne K.J."/>
            <person name="Tettelin H."/>
            <person name="Glass J.I."/>
            <person name="Rusch D."/>
            <person name="Podicherti R."/>
            <person name="Tsui H.-C.T."/>
            <person name="Winkler M.E."/>
        </authorList>
    </citation>
    <scope>NUCLEOTIDE SEQUENCE</scope>
</reference>
<proteinExistence type="predicted"/>
<evidence type="ECO:0008006" key="2">
    <source>
        <dbReference type="Google" id="ProtNLM"/>
    </source>
</evidence>
<accession>A0A382RQM6</accession>
<gene>
    <name evidence="1" type="ORF">METZ01_LOCUS352201</name>
</gene>
<dbReference type="EMBL" id="UINC01123102">
    <property type="protein sequence ID" value="SVC99347.1"/>
    <property type="molecule type" value="Genomic_DNA"/>
</dbReference>
<dbReference type="InterPro" id="IPR050484">
    <property type="entry name" value="Transf_Hexapept/Carb_Anhydrase"/>
</dbReference>
<dbReference type="InterPro" id="IPR011004">
    <property type="entry name" value="Trimer_LpxA-like_sf"/>
</dbReference>
<evidence type="ECO:0000313" key="1">
    <source>
        <dbReference type="EMBL" id="SVC99347.1"/>
    </source>
</evidence>
<dbReference type="CDD" id="cd04645">
    <property type="entry name" value="LbH_gamma_CA_like"/>
    <property type="match status" value="1"/>
</dbReference>
<feature type="non-terminal residue" evidence="1">
    <location>
        <position position="125"/>
    </location>
</feature>
<dbReference type="PANTHER" id="PTHR13061:SF29">
    <property type="entry name" value="GAMMA CARBONIC ANHYDRASE-LIKE 1, MITOCHONDRIAL-RELATED"/>
    <property type="match status" value="1"/>
</dbReference>
<sequence length="125" mass="12996">MIYQLGNQIPQLAEDVYVAPSADVIGSVSLGPRSSVWFGAVLRGDNDQISVGARSNIQDNTVIHVDAGVPVTIGQDVSIGHSVVLHGCAICDKSLIGNGAVILDFAEIGESSLVGANALVTERKR</sequence>
<dbReference type="InterPro" id="IPR047324">
    <property type="entry name" value="LbH_gamma_CA-like"/>
</dbReference>
<dbReference type="PANTHER" id="PTHR13061">
    <property type="entry name" value="DYNACTIN SUBUNIT P25"/>
    <property type="match status" value="1"/>
</dbReference>
<dbReference type="AlphaFoldDB" id="A0A382RQM6"/>
<protein>
    <recommendedName>
        <fullName evidence="2">Gamma carbonic anhydrase family protein</fullName>
    </recommendedName>
</protein>